<dbReference type="InterPro" id="IPR044893">
    <property type="entry name" value="RNA_pol_Rpb1_clamp_domain"/>
</dbReference>
<dbReference type="InterPro" id="IPR000722">
    <property type="entry name" value="RNA_pol_asu"/>
</dbReference>
<evidence type="ECO:0000256" key="13">
    <source>
        <dbReference type="SAM" id="Coils"/>
    </source>
</evidence>
<evidence type="ECO:0000256" key="7">
    <source>
        <dbReference type="ARBA" id="ARBA00022833"/>
    </source>
</evidence>
<dbReference type="Gene3D" id="1.10.274.100">
    <property type="entry name" value="RNA polymerase Rpb1, domain 3"/>
    <property type="match status" value="1"/>
</dbReference>
<organism evidence="15 16">
    <name type="scientific">Ambispora gerdemannii</name>
    <dbReference type="NCBI Taxonomy" id="144530"/>
    <lineage>
        <taxon>Eukaryota</taxon>
        <taxon>Fungi</taxon>
        <taxon>Fungi incertae sedis</taxon>
        <taxon>Mucoromycota</taxon>
        <taxon>Glomeromycotina</taxon>
        <taxon>Glomeromycetes</taxon>
        <taxon>Archaeosporales</taxon>
        <taxon>Ambisporaceae</taxon>
        <taxon>Ambispora</taxon>
    </lineage>
</organism>
<dbReference type="InterPro" id="IPR015699">
    <property type="entry name" value="DNA-dir_RNA_pol1_lsu_N"/>
</dbReference>
<keyword evidence="16" id="KW-1185">Reference proteome</keyword>
<evidence type="ECO:0000256" key="9">
    <source>
        <dbReference type="ARBA" id="ARBA00023163"/>
    </source>
</evidence>
<keyword evidence="13" id="KW-0175">Coiled coil</keyword>
<evidence type="ECO:0000256" key="11">
    <source>
        <dbReference type="ARBA" id="ARBA00048552"/>
    </source>
</evidence>
<comment type="subcellular location">
    <subcellularLocation>
        <location evidence="1">Nucleus</location>
    </subcellularLocation>
</comment>
<comment type="similarity">
    <text evidence="2 12">Belongs to the RNA polymerase beta' chain family.</text>
</comment>
<feature type="domain" description="RNA polymerase N-terminal" evidence="14">
    <location>
        <begin position="266"/>
        <end position="608"/>
    </location>
</feature>
<keyword evidence="9 12" id="KW-0804">Transcription</keyword>
<dbReference type="Pfam" id="PF04998">
    <property type="entry name" value="RNA_pol_Rpb1_5"/>
    <property type="match status" value="1"/>
</dbReference>
<dbReference type="OrthoDB" id="270392at2759"/>
<keyword evidence="5 12" id="KW-0548">Nucleotidyltransferase</keyword>
<evidence type="ECO:0000256" key="5">
    <source>
        <dbReference type="ARBA" id="ARBA00022695"/>
    </source>
</evidence>
<feature type="coiled-coil region" evidence="13">
    <location>
        <begin position="319"/>
        <end position="346"/>
    </location>
</feature>
<dbReference type="Gene3D" id="1.10.132.30">
    <property type="match status" value="2"/>
</dbReference>
<dbReference type="Pfam" id="PF00623">
    <property type="entry name" value="RNA_pol_Rpb1_2"/>
    <property type="match status" value="1"/>
</dbReference>
<keyword evidence="4 12" id="KW-0808">Transferase</keyword>
<dbReference type="InterPro" id="IPR038120">
    <property type="entry name" value="Rpb1_funnel_sf"/>
</dbReference>
<evidence type="ECO:0000256" key="10">
    <source>
        <dbReference type="ARBA" id="ARBA00023242"/>
    </source>
</evidence>
<dbReference type="InterPro" id="IPR042102">
    <property type="entry name" value="RNA_pol_Rpb1_3_sf"/>
</dbReference>
<gene>
    <name evidence="15" type="ORF">AGERDE_LOCUS5342</name>
</gene>
<evidence type="ECO:0000256" key="4">
    <source>
        <dbReference type="ARBA" id="ARBA00022679"/>
    </source>
</evidence>
<dbReference type="Gene3D" id="3.30.70.2850">
    <property type="match status" value="1"/>
</dbReference>
<dbReference type="Pfam" id="PF04997">
    <property type="entry name" value="RNA_pol_Rpb1_1"/>
    <property type="match status" value="1"/>
</dbReference>
<dbReference type="Pfam" id="PF04983">
    <property type="entry name" value="RNA_pol_Rpb1_3"/>
    <property type="match status" value="1"/>
</dbReference>
<dbReference type="Gene3D" id="1.10.357.120">
    <property type="match status" value="1"/>
</dbReference>
<dbReference type="InterPro" id="IPR006592">
    <property type="entry name" value="RNA_pol_N"/>
</dbReference>
<keyword evidence="6" id="KW-0479">Metal-binding</keyword>
<dbReference type="FunFam" id="2.40.40.20:FF:000019">
    <property type="entry name" value="DNA-directed RNA polymerase II subunit RPB1"/>
    <property type="match status" value="1"/>
</dbReference>
<reference evidence="15" key="1">
    <citation type="submission" date="2021-06" db="EMBL/GenBank/DDBJ databases">
        <authorList>
            <person name="Kallberg Y."/>
            <person name="Tangrot J."/>
            <person name="Rosling A."/>
        </authorList>
    </citation>
    <scope>NUCLEOTIDE SEQUENCE</scope>
    <source>
        <strain evidence="15">MT106</strain>
    </source>
</reference>
<evidence type="ECO:0000256" key="12">
    <source>
        <dbReference type="RuleBase" id="RU004279"/>
    </source>
</evidence>
<dbReference type="InterPro" id="IPR007080">
    <property type="entry name" value="RNA_pol_Rpb1_1"/>
</dbReference>
<dbReference type="InterPro" id="IPR045867">
    <property type="entry name" value="DNA-dir_RpoC_beta_prime"/>
</dbReference>
<keyword evidence="3 12" id="KW-0240">DNA-directed RNA polymerase</keyword>
<evidence type="ECO:0000256" key="1">
    <source>
        <dbReference type="ARBA" id="ARBA00004123"/>
    </source>
</evidence>
<dbReference type="PANTHER" id="PTHR19376:SF11">
    <property type="entry name" value="DNA-DIRECTED RNA POLYMERASE I SUBUNIT RPA1"/>
    <property type="match status" value="1"/>
</dbReference>
<evidence type="ECO:0000256" key="3">
    <source>
        <dbReference type="ARBA" id="ARBA00022478"/>
    </source>
</evidence>
<dbReference type="CDD" id="cd02735">
    <property type="entry name" value="RNAP_I_Rpa1_C"/>
    <property type="match status" value="1"/>
</dbReference>
<dbReference type="GO" id="GO:0003899">
    <property type="term" value="F:DNA-directed RNA polymerase activity"/>
    <property type="evidence" value="ECO:0007669"/>
    <property type="project" value="UniProtKB-EC"/>
</dbReference>
<evidence type="ECO:0000313" key="15">
    <source>
        <dbReference type="EMBL" id="CAG8523131.1"/>
    </source>
</evidence>
<dbReference type="FunFam" id="1.10.274.100:FF:000006">
    <property type="entry name" value="DNA-directed RNA polymerase subunit"/>
    <property type="match status" value="1"/>
</dbReference>
<name>A0A9N9ABD7_9GLOM</name>
<dbReference type="EMBL" id="CAJVPL010000708">
    <property type="protein sequence ID" value="CAG8523131.1"/>
    <property type="molecule type" value="Genomic_DNA"/>
</dbReference>
<evidence type="ECO:0000256" key="2">
    <source>
        <dbReference type="ARBA" id="ARBA00006460"/>
    </source>
</evidence>
<evidence type="ECO:0000256" key="8">
    <source>
        <dbReference type="ARBA" id="ARBA00022842"/>
    </source>
</evidence>
<comment type="catalytic activity">
    <reaction evidence="11 12">
        <text>RNA(n) + a ribonucleoside 5'-triphosphate = RNA(n+1) + diphosphate</text>
        <dbReference type="Rhea" id="RHEA:21248"/>
        <dbReference type="Rhea" id="RHEA-COMP:14527"/>
        <dbReference type="Rhea" id="RHEA-COMP:17342"/>
        <dbReference type="ChEBI" id="CHEBI:33019"/>
        <dbReference type="ChEBI" id="CHEBI:61557"/>
        <dbReference type="ChEBI" id="CHEBI:140395"/>
        <dbReference type="EC" id="2.7.7.6"/>
    </reaction>
</comment>
<keyword evidence="8" id="KW-0460">Magnesium</keyword>
<dbReference type="FunFam" id="3.30.1490.180:FF:000003">
    <property type="entry name" value="DNA-directed RNA polymerase subunit"/>
    <property type="match status" value="1"/>
</dbReference>
<dbReference type="SUPFAM" id="SSF64484">
    <property type="entry name" value="beta and beta-prime subunits of DNA dependent RNA-polymerase"/>
    <property type="match status" value="1"/>
</dbReference>
<dbReference type="Proteomes" id="UP000789831">
    <property type="component" value="Unassembled WGS sequence"/>
</dbReference>
<sequence>MNISHPFGTEIHSVSFSCYSPEEIRKLSVKQITHSELFDNLNQPTKDGLYDLALGPFDRGYVCHTCLLDYFSCPGHFGHIELPCPVYNALFFPHMYTLLKSICLDCHRFLANKVKCYGFAAKLLLLEKGLLLESQEIDYLTLKFEDLDKNKNEEEKATHIELINNYLKRTFAQPNTGPNSTAVNAEKRRIVKDFFKISVTLARCQNCRSRYLTPMDIRKHLDMLFQNESTICSLLYGQHGLFSSRFYPRDRSTTNSNRNNTSVSADIFFLDLIAVPPTRFRPTNVVGERLLENVHNGHFKRILKACARFSLNAQNDITKKKDEAEIETTTNKKEKLQDLLNAWNDLQLAVNGLIDNTKVGAMFAKERQMYPVGIKQILEKKEGLFRKHMMGKRVNYAARSVISPDPNVETFEIGIPVTFAKILTYPEPVTQYNINEMREAVINGAHQWPGAVSVQHEDGMVQLLSRLSLESRIALANQLLTPPTNPSKSIFVLPPKSPTSNKKVLRHLRDGDILLLNRQPTLHKPSVMAHQAKVLPGEMTIRMHYANCKAYNADFDGDEMNMHFPQNEIARAEAEIIGNTNEQYLEPTSGSPLRGLIQDHVVIGVWMTSKDTFFTKEQYHQILYNALRPEENHGTVAVKILTVPPAIRKPKRLWTGKQMISTILKNLTHGMIPLNLTSRANIAARYWGDSAPEEATVIFLDGEHLTGVLDKGQFGATAFGLIHACYELYNSSIAGKLLSILGRLFTTYSQWRGFSCRMDDLRLTPEGEESRRNLMQNASKHGRDATYNYVGLDPVDDEFKSRIEEVFRDNEKQQGQQELEGRRVPVMVSGKTLPSFLPYETAPRSGGFISGLIDTAVKTSRSGYLQRCLIKHLEGLRVHYDHTVRDSDGSVIQFHYGEDSLDVTKQKYLSQFKFNVDNFEAFSEKFHIGEFVNGIDQKQAIKYLKKFAKRPEKYDPVLSVFTPSRNLGCISEKFHYNLTKYIEENRKDLKTHWRKKISKGDFGTLMYLRYLHSLVEPGESVGVLAAQGVGEPSTQMTLNTFHFAGFGAKNVTLGIPRLREIIIAASAEIQTPMMTLPLLPHVTNEMADRFSQAISRLTLAEVVDNVVITEKLGVQSSENDMYTQRIFKKVYTIKLNFFPKEEYMEEYEITPTLIKEVIEDLFFKFLGTHIKQITKNKSRKSSEEFEDFVVPKSQSIINKQTDVDDTAVNNEAAYDSDDGDGDATSARINSRRKQLASYEGPDEDDLEVIRRINKNSDSEEDDAMSNEEKTENARIIENPRIIENSQYVSQYSFDQNGASCEIELMFPASTQKILLLNIVEKICKDIPLREVKGIHKCYPIVNENDTSKSLATEGINLQGVWKFSRIIDINKIYTNDIAAMLRTYGVEAARATIIKEISNVFGAYGINVDLRHLTLIADYMTFEGNYKPFSRYGIDSNTSPFLKMSYETTCNFLTQATLFGEFDPLCSPSSRLVAGKVVESGTGAFSILQPISANF</sequence>
<dbReference type="EC" id="2.7.7.6" evidence="12"/>
<dbReference type="InterPro" id="IPR007066">
    <property type="entry name" value="RNA_pol_Rpb1_3"/>
</dbReference>
<protein>
    <recommendedName>
        <fullName evidence="12">DNA-directed RNA polymerase subunit</fullName>
        <ecNumber evidence="12">2.7.7.6</ecNumber>
    </recommendedName>
</protein>
<dbReference type="GO" id="GO:0005736">
    <property type="term" value="C:RNA polymerase I complex"/>
    <property type="evidence" value="ECO:0007669"/>
    <property type="project" value="TreeGrafter"/>
</dbReference>
<accession>A0A9N9ABD7</accession>
<dbReference type="PANTHER" id="PTHR19376">
    <property type="entry name" value="DNA-DIRECTED RNA POLYMERASE"/>
    <property type="match status" value="1"/>
</dbReference>
<evidence type="ECO:0000259" key="14">
    <source>
        <dbReference type="SMART" id="SM00663"/>
    </source>
</evidence>
<dbReference type="GO" id="GO:0006351">
    <property type="term" value="P:DNA-templated transcription"/>
    <property type="evidence" value="ECO:0007669"/>
    <property type="project" value="InterPro"/>
</dbReference>
<dbReference type="CDD" id="cd01435">
    <property type="entry name" value="RNAP_I_RPA1_N"/>
    <property type="match status" value="1"/>
</dbReference>
<dbReference type="GO" id="GO:0003677">
    <property type="term" value="F:DNA binding"/>
    <property type="evidence" value="ECO:0007669"/>
    <property type="project" value="InterPro"/>
</dbReference>
<evidence type="ECO:0000313" key="16">
    <source>
        <dbReference type="Proteomes" id="UP000789831"/>
    </source>
</evidence>
<dbReference type="Gene3D" id="4.10.860.120">
    <property type="entry name" value="RNA polymerase II, clamp domain"/>
    <property type="match status" value="1"/>
</dbReference>
<dbReference type="Gene3D" id="2.40.40.20">
    <property type="match status" value="1"/>
</dbReference>
<keyword evidence="7" id="KW-0862">Zinc</keyword>
<dbReference type="InterPro" id="IPR007081">
    <property type="entry name" value="RNA_pol_Rpb1_5"/>
</dbReference>
<comment type="caution">
    <text evidence="15">The sequence shown here is derived from an EMBL/GenBank/DDBJ whole genome shotgun (WGS) entry which is preliminary data.</text>
</comment>
<dbReference type="Gene3D" id="3.30.1490.180">
    <property type="entry name" value="RNA polymerase ii"/>
    <property type="match status" value="1"/>
</dbReference>
<dbReference type="SMART" id="SM00663">
    <property type="entry name" value="RPOLA_N"/>
    <property type="match status" value="1"/>
</dbReference>
<dbReference type="GO" id="GO:0046872">
    <property type="term" value="F:metal ion binding"/>
    <property type="evidence" value="ECO:0007669"/>
    <property type="project" value="UniProtKB-KW"/>
</dbReference>
<evidence type="ECO:0000256" key="6">
    <source>
        <dbReference type="ARBA" id="ARBA00022723"/>
    </source>
</evidence>
<comment type="function">
    <text evidence="12">DNA-dependent RNA polymerase catalyzes the transcription of DNA into RNA using the four ribonucleoside triphosphates as substrates.</text>
</comment>
<dbReference type="FunFam" id="4.10.860.120:FF:000006">
    <property type="entry name" value="DNA-directed RNA polymerase subunit"/>
    <property type="match status" value="1"/>
</dbReference>
<proteinExistence type="inferred from homology"/>
<dbReference type="InterPro" id="IPR047107">
    <property type="entry name" value="DNA-dir_RNA_pol1_lsu_C"/>
</dbReference>
<keyword evidence="10" id="KW-0539">Nucleus</keyword>